<feature type="signal peptide" evidence="1">
    <location>
        <begin position="1"/>
        <end position="25"/>
    </location>
</feature>
<dbReference type="RefSeq" id="WP_179905313.1">
    <property type="nucleotide sequence ID" value="NZ_JACBXS010000009.1"/>
</dbReference>
<dbReference type="Proteomes" id="UP000529417">
    <property type="component" value="Unassembled WGS sequence"/>
</dbReference>
<keyword evidence="1" id="KW-0732">Signal</keyword>
<dbReference type="EMBL" id="JACBXS010000009">
    <property type="protein sequence ID" value="NYS24610.1"/>
    <property type="molecule type" value="Genomic_DNA"/>
</dbReference>
<dbReference type="GO" id="GO:0020037">
    <property type="term" value="F:heme binding"/>
    <property type="evidence" value="ECO:0007669"/>
    <property type="project" value="InterPro"/>
</dbReference>
<feature type="chain" id="PRO_5031320465" evidence="1">
    <location>
        <begin position="26"/>
        <end position="114"/>
    </location>
</feature>
<gene>
    <name evidence="2" type="ORF">HUK65_06360</name>
</gene>
<keyword evidence="3" id="KW-1185">Reference proteome</keyword>
<evidence type="ECO:0000256" key="1">
    <source>
        <dbReference type="SAM" id="SignalP"/>
    </source>
</evidence>
<name>A0A7Z0HYM8_9RHOB</name>
<accession>A0A7Z0HYM8</accession>
<proteinExistence type="predicted"/>
<reference evidence="2 3" key="1">
    <citation type="journal article" date="2000" name="Arch. Microbiol.">
        <title>Rhodobaca bogoriensis gen. nov. and sp. nov., an alkaliphilic purple nonsulfur bacterium from African Rift Valley soda lakes.</title>
        <authorList>
            <person name="Milford A.D."/>
            <person name="Achenbach L.A."/>
            <person name="Jung D.O."/>
            <person name="Madigan M.T."/>
        </authorList>
    </citation>
    <scope>NUCLEOTIDE SEQUENCE [LARGE SCALE GENOMIC DNA]</scope>
    <source>
        <strain evidence="2 3">2376</strain>
    </source>
</reference>
<protein>
    <submittedName>
        <fullName evidence="2">Aldehyde dehydrogenase</fullName>
    </submittedName>
</protein>
<comment type="caution">
    <text evidence="2">The sequence shown here is derived from an EMBL/GenBank/DDBJ whole genome shotgun (WGS) entry which is preliminary data.</text>
</comment>
<evidence type="ECO:0000313" key="3">
    <source>
        <dbReference type="Proteomes" id="UP000529417"/>
    </source>
</evidence>
<organism evidence="2 3">
    <name type="scientific">Rhabdonatronobacter sediminivivens</name>
    <dbReference type="NCBI Taxonomy" id="2743469"/>
    <lineage>
        <taxon>Bacteria</taxon>
        <taxon>Pseudomonadati</taxon>
        <taxon>Pseudomonadota</taxon>
        <taxon>Alphaproteobacteria</taxon>
        <taxon>Rhodobacterales</taxon>
        <taxon>Paracoccaceae</taxon>
        <taxon>Rhabdonatronobacter</taxon>
    </lineage>
</organism>
<dbReference type="GO" id="GO:0009055">
    <property type="term" value="F:electron transfer activity"/>
    <property type="evidence" value="ECO:0007669"/>
    <property type="project" value="InterPro"/>
</dbReference>
<dbReference type="AlphaFoldDB" id="A0A7Z0HYM8"/>
<evidence type="ECO:0000313" key="2">
    <source>
        <dbReference type="EMBL" id="NYS24610.1"/>
    </source>
</evidence>
<sequence>MKTLASTCGAALAALLLAAPLPAGAEERITRLADVPEDFEFHPLPPGEGVDEVYYGCIACHSLRTVTNGGYSRRVWDELLDWMVEDQGMMEPEPEVREIMLDYLETYIGEDWEG</sequence>
<dbReference type="SUPFAM" id="SSF46626">
    <property type="entry name" value="Cytochrome c"/>
    <property type="match status" value="1"/>
</dbReference>
<dbReference type="InterPro" id="IPR036909">
    <property type="entry name" value="Cyt_c-like_dom_sf"/>
</dbReference>
<dbReference type="Gene3D" id="1.10.760.10">
    <property type="entry name" value="Cytochrome c-like domain"/>
    <property type="match status" value="1"/>
</dbReference>